<accession>A0ABS3YM75</accession>
<organism evidence="1 2">
    <name type="scientific">Niastella soli</name>
    <dbReference type="NCBI Taxonomy" id="2821487"/>
    <lineage>
        <taxon>Bacteria</taxon>
        <taxon>Pseudomonadati</taxon>
        <taxon>Bacteroidota</taxon>
        <taxon>Chitinophagia</taxon>
        <taxon>Chitinophagales</taxon>
        <taxon>Chitinophagaceae</taxon>
        <taxon>Niastella</taxon>
    </lineage>
</organism>
<evidence type="ECO:0000313" key="1">
    <source>
        <dbReference type="EMBL" id="MBO9198980.1"/>
    </source>
</evidence>
<keyword evidence="2" id="KW-1185">Reference proteome</keyword>
<comment type="caution">
    <text evidence="1">The sequence shown here is derived from an EMBL/GenBank/DDBJ whole genome shotgun (WGS) entry which is preliminary data.</text>
</comment>
<gene>
    <name evidence="1" type="ORF">J7I42_01810</name>
</gene>
<protein>
    <recommendedName>
        <fullName evidence="3">Lipocalin-like domain-containing protein</fullName>
    </recommendedName>
</protein>
<evidence type="ECO:0008006" key="3">
    <source>
        <dbReference type="Google" id="ProtNLM"/>
    </source>
</evidence>
<dbReference type="PROSITE" id="PS51257">
    <property type="entry name" value="PROKAR_LIPOPROTEIN"/>
    <property type="match status" value="1"/>
</dbReference>
<dbReference type="Proteomes" id="UP000677244">
    <property type="component" value="Unassembled WGS sequence"/>
</dbReference>
<reference evidence="1 2" key="1">
    <citation type="submission" date="2021-03" db="EMBL/GenBank/DDBJ databases">
        <title>Assistant Professor.</title>
        <authorList>
            <person name="Huq M.A."/>
        </authorList>
    </citation>
    <scope>NUCLEOTIDE SEQUENCE [LARGE SCALE GENOMIC DNA]</scope>
    <source>
        <strain evidence="1 2">MAH-29</strain>
    </source>
</reference>
<name>A0ABS3YM75_9BACT</name>
<sequence>MKPVYLFVFVFAFLSACQSNKNGEAGIPITKDSLTGNWMIIKLSTTSSKKEYENMMKSVVNPMKNKIEGAIYSFQPSGTLLLDEGGLTLTNGNWQLKDNKQLLIQHQDSTSSPRTIPFSITGYRNDSLVLENIFENKKENLHITYTLKRLKYNYAVPDLFLPVLNKWRQKPLQPESEAALRLRLKQILSYYSAYFANISHNKILFFNTEKVQCPLMFYSDGLGLRPFIISEEWTKLFFDNRDAEKAYIILKQSFVRLKDFPDREKKLALAFSISLETLADDL</sequence>
<dbReference type="EMBL" id="JAGHKO010000001">
    <property type="protein sequence ID" value="MBO9198980.1"/>
    <property type="molecule type" value="Genomic_DNA"/>
</dbReference>
<proteinExistence type="predicted"/>
<dbReference type="RefSeq" id="WP_209137060.1">
    <property type="nucleotide sequence ID" value="NZ_JAGHKO010000001.1"/>
</dbReference>
<evidence type="ECO:0000313" key="2">
    <source>
        <dbReference type="Proteomes" id="UP000677244"/>
    </source>
</evidence>